<reference evidence="1" key="1">
    <citation type="submission" date="2005-08" db="EMBL/GenBank/DDBJ databases">
        <title>Complete sequence of Chromosome1 of Ralstonia eutropha JMP134.</title>
        <authorList>
            <person name="Copeland A."/>
            <person name="Lucas S."/>
            <person name="Lapidus A."/>
            <person name="Barry K."/>
            <person name="Detter J.C."/>
            <person name="Glavina T."/>
            <person name="Hammon N."/>
            <person name="Israni S."/>
            <person name="Pitluck S."/>
            <person name="Goltsman E."/>
            <person name="Martinez M."/>
            <person name="Schmutz J."/>
            <person name="Larimer F."/>
            <person name="Land M."/>
            <person name="Lykidis A."/>
            <person name="Richardson P."/>
        </authorList>
    </citation>
    <scope>NUCLEOTIDE SEQUENCE</scope>
    <source>
        <strain evidence="1">JMP134</strain>
    </source>
</reference>
<sequence length="183" mass="21200">MKTFDSAYEARIAPILMALGFIRVSEYYKQGGSPRRFYDSDNAHFCAMSDWWHPKLRLYVETKQAELNEHPTKQAAATAEAARRASCRGRRKKFGTYDMLQTQWSHSRFKQAAVQRDLSPQSMIVVFDKPVPYATMIAYAKIGLVAIHLDALEQYTRYIHFCRRGLPVQWNLPYPEENAAFVL</sequence>
<dbReference type="AlphaFoldDB" id="Q46W11"/>
<gene>
    <name evidence="1" type="ordered locus">Reut_A3314</name>
</gene>
<dbReference type="KEGG" id="reu:Reut_A3314"/>
<evidence type="ECO:0000313" key="1">
    <source>
        <dbReference type="EMBL" id="AAZ62673.1"/>
    </source>
</evidence>
<proteinExistence type="predicted"/>
<organism evidence="1">
    <name type="scientific">Cupriavidus pinatubonensis (strain JMP 134 / LMG 1197)</name>
    <name type="common">Cupriavidus necator (strain JMP 134)</name>
    <dbReference type="NCBI Taxonomy" id="264198"/>
    <lineage>
        <taxon>Bacteria</taxon>
        <taxon>Pseudomonadati</taxon>
        <taxon>Pseudomonadota</taxon>
        <taxon>Betaproteobacteria</taxon>
        <taxon>Burkholderiales</taxon>
        <taxon>Burkholderiaceae</taxon>
        <taxon>Cupriavidus</taxon>
    </lineage>
</organism>
<accession>Q46W11</accession>
<dbReference type="HOGENOM" id="CLU_1472869_0_0_4"/>
<dbReference type="EMBL" id="CP000090">
    <property type="protein sequence ID" value="AAZ62673.1"/>
    <property type="molecule type" value="Genomic_DNA"/>
</dbReference>
<protein>
    <submittedName>
        <fullName evidence="1">Uncharacterized protein</fullName>
    </submittedName>
</protein>
<name>Q46W11_CUPPJ</name>